<keyword evidence="7" id="KW-1185">Reference proteome</keyword>
<keyword evidence="3" id="KW-0479">Metal-binding</keyword>
<dbReference type="PANTHER" id="PTHR42796">
    <property type="entry name" value="FUMARYLACETOACETATE HYDROLASE DOMAIN-CONTAINING PROTEIN 2A-RELATED"/>
    <property type="match status" value="1"/>
</dbReference>
<dbReference type="SUPFAM" id="SSF56529">
    <property type="entry name" value="FAH"/>
    <property type="match status" value="1"/>
</dbReference>
<dbReference type="InterPro" id="IPR036663">
    <property type="entry name" value="Fumarylacetoacetase_C_sf"/>
</dbReference>
<name>A0A1H0WAS0_9BURK</name>
<dbReference type="FunFam" id="3.90.850.10:FF:000002">
    <property type="entry name" value="2-hydroxyhepta-2,4-diene-1,7-dioate isomerase"/>
    <property type="match status" value="1"/>
</dbReference>
<protein>
    <submittedName>
        <fullName evidence="6">2-keto-4-pentenoate hydratase/2-oxohepta-3-ene-1,7-dioic acid hydratase (Catechol pathway)</fullName>
    </submittedName>
</protein>
<proteinExistence type="inferred from homology"/>
<dbReference type="GO" id="GO:0046872">
    <property type="term" value="F:metal ion binding"/>
    <property type="evidence" value="ECO:0007669"/>
    <property type="project" value="UniProtKB-KW"/>
</dbReference>
<reference evidence="7" key="1">
    <citation type="submission" date="2016-10" db="EMBL/GenBank/DDBJ databases">
        <authorList>
            <person name="Varghese N."/>
            <person name="Submissions S."/>
        </authorList>
    </citation>
    <scope>NUCLEOTIDE SEQUENCE [LARGE SCALE GENOMIC DNA]</scope>
    <source>
        <strain evidence="7">DSM 17101</strain>
    </source>
</reference>
<dbReference type="PANTHER" id="PTHR42796:SF4">
    <property type="entry name" value="FUMARYLACETOACETATE HYDROLASE DOMAIN-CONTAINING PROTEIN 2A"/>
    <property type="match status" value="1"/>
</dbReference>
<evidence type="ECO:0000313" key="7">
    <source>
        <dbReference type="Proteomes" id="UP000199317"/>
    </source>
</evidence>
<dbReference type="Gene3D" id="3.90.850.10">
    <property type="entry name" value="Fumarylacetoacetase-like, C-terminal domain"/>
    <property type="match status" value="1"/>
</dbReference>
<dbReference type="Proteomes" id="UP000199317">
    <property type="component" value="Unassembled WGS sequence"/>
</dbReference>
<keyword evidence="4" id="KW-0378">Hydrolase</keyword>
<comment type="similarity">
    <text evidence="2">Belongs to the FAH family.</text>
</comment>
<dbReference type="GO" id="GO:0019752">
    <property type="term" value="P:carboxylic acid metabolic process"/>
    <property type="evidence" value="ECO:0007669"/>
    <property type="project" value="UniProtKB-ARBA"/>
</dbReference>
<evidence type="ECO:0000259" key="5">
    <source>
        <dbReference type="Pfam" id="PF01557"/>
    </source>
</evidence>
<dbReference type="EMBL" id="FNJL01000035">
    <property type="protein sequence ID" value="SDP87794.1"/>
    <property type="molecule type" value="Genomic_DNA"/>
</dbReference>
<evidence type="ECO:0000313" key="6">
    <source>
        <dbReference type="EMBL" id="SDP87794.1"/>
    </source>
</evidence>
<dbReference type="RefSeq" id="WP_092838930.1">
    <property type="nucleotide sequence ID" value="NZ_FNJL01000035.1"/>
</dbReference>
<evidence type="ECO:0000256" key="4">
    <source>
        <dbReference type="ARBA" id="ARBA00022801"/>
    </source>
</evidence>
<dbReference type="GO" id="GO:0016853">
    <property type="term" value="F:isomerase activity"/>
    <property type="evidence" value="ECO:0007669"/>
    <property type="project" value="UniProtKB-ARBA"/>
</dbReference>
<dbReference type="AlphaFoldDB" id="A0A1H0WAS0"/>
<feature type="domain" description="Fumarylacetoacetase-like C-terminal" evidence="5">
    <location>
        <begin position="78"/>
        <end position="289"/>
    </location>
</feature>
<comment type="cofactor">
    <cofactor evidence="1">
        <name>Mg(2+)</name>
        <dbReference type="ChEBI" id="CHEBI:18420"/>
    </cofactor>
</comment>
<dbReference type="OrthoDB" id="9805307at2"/>
<dbReference type="GO" id="GO:0016787">
    <property type="term" value="F:hydrolase activity"/>
    <property type="evidence" value="ECO:0007669"/>
    <property type="project" value="UniProtKB-KW"/>
</dbReference>
<dbReference type="InterPro" id="IPR011234">
    <property type="entry name" value="Fumarylacetoacetase-like_C"/>
</dbReference>
<evidence type="ECO:0000256" key="3">
    <source>
        <dbReference type="ARBA" id="ARBA00022723"/>
    </source>
</evidence>
<evidence type="ECO:0000256" key="1">
    <source>
        <dbReference type="ARBA" id="ARBA00001946"/>
    </source>
</evidence>
<evidence type="ECO:0000256" key="2">
    <source>
        <dbReference type="ARBA" id="ARBA00010211"/>
    </source>
</evidence>
<organism evidence="6 7">
    <name type="scientific">Paracidovorax cattleyae</name>
    <dbReference type="NCBI Taxonomy" id="80868"/>
    <lineage>
        <taxon>Bacteria</taxon>
        <taxon>Pseudomonadati</taxon>
        <taxon>Pseudomonadota</taxon>
        <taxon>Betaproteobacteria</taxon>
        <taxon>Burkholderiales</taxon>
        <taxon>Comamonadaceae</taxon>
        <taxon>Paracidovorax</taxon>
    </lineage>
</organism>
<dbReference type="InterPro" id="IPR051121">
    <property type="entry name" value="FAH"/>
</dbReference>
<dbReference type="Pfam" id="PF01557">
    <property type="entry name" value="FAA_hydrolase"/>
    <property type="match status" value="1"/>
</dbReference>
<gene>
    <name evidence="6" type="ORF">SAMN04489708_13534</name>
</gene>
<accession>A0A1H0WAS0</accession>
<sequence>MKFVNFRHGGAVHYGAVDNGRIVDLTDALGDRYPDLIAFIQGGDEALVLARRQVDAAGGAGLDYEQAELLSVVTDPGKIVCVGLNYHDHVAEASAALGGREVPQQPMIFARWKESLVPHRGAIQRPRVSHHLDWEAELLVVIGKTTGRYVTEANALDHVFGYSCFNDGSIRDYQFHTRQIGPGKNFEATGGNGPWLVTADEIPDPQNLQVQMRLNGQVMQDANTSNMVFTVAQIIAYVSQWIPLQPGDLIASGTMGGVGFSRKPPIFMQPTDRAEIMIEGIGTLVNTVRDE</sequence>